<feature type="non-terminal residue" evidence="1">
    <location>
        <position position="25"/>
    </location>
</feature>
<protein>
    <submittedName>
        <fullName evidence="1">Uncharacterized protein</fullName>
    </submittedName>
</protein>
<gene>
    <name evidence="1" type="ORF">LCGC14_1022440</name>
</gene>
<accession>A0A0F9QF64</accession>
<proteinExistence type="predicted"/>
<reference evidence="1" key="1">
    <citation type="journal article" date="2015" name="Nature">
        <title>Complex archaea that bridge the gap between prokaryotes and eukaryotes.</title>
        <authorList>
            <person name="Spang A."/>
            <person name="Saw J.H."/>
            <person name="Jorgensen S.L."/>
            <person name="Zaremba-Niedzwiedzka K."/>
            <person name="Martijn J."/>
            <person name="Lind A.E."/>
            <person name="van Eijk R."/>
            <person name="Schleper C."/>
            <person name="Guy L."/>
            <person name="Ettema T.J."/>
        </authorList>
    </citation>
    <scope>NUCLEOTIDE SEQUENCE</scope>
</reference>
<dbReference type="AlphaFoldDB" id="A0A0F9QF64"/>
<organism evidence="1">
    <name type="scientific">marine sediment metagenome</name>
    <dbReference type="NCBI Taxonomy" id="412755"/>
    <lineage>
        <taxon>unclassified sequences</taxon>
        <taxon>metagenomes</taxon>
        <taxon>ecological metagenomes</taxon>
    </lineage>
</organism>
<dbReference type="EMBL" id="LAZR01004095">
    <property type="protein sequence ID" value="KKN11836.1"/>
    <property type="molecule type" value="Genomic_DNA"/>
</dbReference>
<comment type="caution">
    <text evidence="1">The sequence shown here is derived from an EMBL/GenBank/DDBJ whole genome shotgun (WGS) entry which is preliminary data.</text>
</comment>
<evidence type="ECO:0000313" key="1">
    <source>
        <dbReference type="EMBL" id="KKN11836.1"/>
    </source>
</evidence>
<name>A0A0F9QF64_9ZZZZ</name>
<sequence>MSPNPRLFNKSIWEWSRSQKIFNAI</sequence>